<proteinExistence type="predicted"/>
<keyword evidence="3" id="KW-1185">Reference proteome</keyword>
<protein>
    <submittedName>
        <fullName evidence="2">Uncharacterized protein</fullName>
    </submittedName>
</protein>
<dbReference type="AlphaFoldDB" id="A0A6A6H6I3"/>
<evidence type="ECO:0000313" key="2">
    <source>
        <dbReference type="EMBL" id="KAF2233489.1"/>
    </source>
</evidence>
<evidence type="ECO:0000256" key="1">
    <source>
        <dbReference type="SAM" id="MobiDB-lite"/>
    </source>
</evidence>
<gene>
    <name evidence="2" type="ORF">EV356DRAFT_516310</name>
</gene>
<name>A0A6A6H6I3_VIRVR</name>
<feature type="region of interest" description="Disordered" evidence="1">
    <location>
        <begin position="197"/>
        <end position="216"/>
    </location>
</feature>
<evidence type="ECO:0000313" key="3">
    <source>
        <dbReference type="Proteomes" id="UP000800092"/>
    </source>
</evidence>
<sequence>MPAAGGAAPGKINPASRYTTFFPEAWTWGVGQPIEWTQLHANAARILYNTAGTSDLDLSQLVYQEELGFGTDRPQRDIVANRSLLAIARRPLAYNHLKSTHLLHPIAALGKRDFGEGSKARHLHHSPKFIRPWHLVPHRRPSHDPPELAAKNPALHCNGQESAPKSTLAGLVDSRQPMASLQESTALSILRNHITTGVAKPRPGPLQRFRGLEPSL</sequence>
<reference evidence="2" key="1">
    <citation type="journal article" date="2020" name="Stud. Mycol.">
        <title>101 Dothideomycetes genomes: a test case for predicting lifestyles and emergence of pathogens.</title>
        <authorList>
            <person name="Haridas S."/>
            <person name="Albert R."/>
            <person name="Binder M."/>
            <person name="Bloem J."/>
            <person name="Labutti K."/>
            <person name="Salamov A."/>
            <person name="Andreopoulos B."/>
            <person name="Baker S."/>
            <person name="Barry K."/>
            <person name="Bills G."/>
            <person name="Bluhm B."/>
            <person name="Cannon C."/>
            <person name="Castanera R."/>
            <person name="Culley D."/>
            <person name="Daum C."/>
            <person name="Ezra D."/>
            <person name="Gonzalez J."/>
            <person name="Henrissat B."/>
            <person name="Kuo A."/>
            <person name="Liang C."/>
            <person name="Lipzen A."/>
            <person name="Lutzoni F."/>
            <person name="Magnuson J."/>
            <person name="Mondo S."/>
            <person name="Nolan M."/>
            <person name="Ohm R."/>
            <person name="Pangilinan J."/>
            <person name="Park H.-J."/>
            <person name="Ramirez L."/>
            <person name="Alfaro M."/>
            <person name="Sun H."/>
            <person name="Tritt A."/>
            <person name="Yoshinaga Y."/>
            <person name="Zwiers L.-H."/>
            <person name="Turgeon B."/>
            <person name="Goodwin S."/>
            <person name="Spatafora J."/>
            <person name="Crous P."/>
            <person name="Grigoriev I."/>
        </authorList>
    </citation>
    <scope>NUCLEOTIDE SEQUENCE</scope>
    <source>
        <strain evidence="2">Tuck. ex Michener</strain>
    </source>
</reference>
<accession>A0A6A6H6I3</accession>
<dbReference type="Proteomes" id="UP000800092">
    <property type="component" value="Unassembled WGS sequence"/>
</dbReference>
<dbReference type="EMBL" id="ML991806">
    <property type="protein sequence ID" value="KAF2233489.1"/>
    <property type="molecule type" value="Genomic_DNA"/>
</dbReference>
<organism evidence="2 3">
    <name type="scientific">Viridothelium virens</name>
    <name type="common">Speckled blister lichen</name>
    <name type="synonym">Trypethelium virens</name>
    <dbReference type="NCBI Taxonomy" id="1048519"/>
    <lineage>
        <taxon>Eukaryota</taxon>
        <taxon>Fungi</taxon>
        <taxon>Dikarya</taxon>
        <taxon>Ascomycota</taxon>
        <taxon>Pezizomycotina</taxon>
        <taxon>Dothideomycetes</taxon>
        <taxon>Dothideomycetes incertae sedis</taxon>
        <taxon>Trypetheliales</taxon>
        <taxon>Trypetheliaceae</taxon>
        <taxon>Viridothelium</taxon>
    </lineage>
</organism>